<accession>A0A4R4WR51</accession>
<comment type="caution">
    <text evidence="1">The sequence shown here is derived from an EMBL/GenBank/DDBJ whole genome shotgun (WGS) entry which is preliminary data.</text>
</comment>
<gene>
    <name evidence="1" type="ORF">E1294_18390</name>
</gene>
<sequence>MTSHDELPYATIRATARTEGLVAAVLLLHAGPAAGRVVYGPAGHALVPREVASAETTATSLGEVALHGRSLVALREPAMAGTNAAWTLGLTWLRYGLSEGLLEHCRSYLGGRTSDGSPLLLLQLVKAQLAEAVIEQLEVLTVIEGARPGDLDHDHLTVLHQRITLADRMLLRLLGGSGFRADGPGQSAHVSELLADAYTGRAAK</sequence>
<dbReference type="Proteomes" id="UP000294543">
    <property type="component" value="Unassembled WGS sequence"/>
</dbReference>
<evidence type="ECO:0000313" key="2">
    <source>
        <dbReference type="Proteomes" id="UP000294543"/>
    </source>
</evidence>
<dbReference type="GO" id="GO:0016627">
    <property type="term" value="F:oxidoreductase activity, acting on the CH-CH group of donors"/>
    <property type="evidence" value="ECO:0007669"/>
    <property type="project" value="InterPro"/>
</dbReference>
<proteinExistence type="predicted"/>
<name>A0A4R4WR51_9ACTN</name>
<evidence type="ECO:0000313" key="1">
    <source>
        <dbReference type="EMBL" id="TDD20273.1"/>
    </source>
</evidence>
<dbReference type="AlphaFoldDB" id="A0A4R4WR51"/>
<keyword evidence="2" id="KW-1185">Reference proteome</keyword>
<organism evidence="1 2">
    <name type="scientific">Nonomuraea diastatica</name>
    <dbReference type="NCBI Taxonomy" id="1848329"/>
    <lineage>
        <taxon>Bacteria</taxon>
        <taxon>Bacillati</taxon>
        <taxon>Actinomycetota</taxon>
        <taxon>Actinomycetes</taxon>
        <taxon>Streptosporangiales</taxon>
        <taxon>Streptosporangiaceae</taxon>
        <taxon>Nonomuraea</taxon>
    </lineage>
</organism>
<dbReference type="InterPro" id="IPR036250">
    <property type="entry name" value="AcylCo_DH-like_C"/>
</dbReference>
<protein>
    <recommendedName>
        <fullName evidence="3">Acyl-CoA dehydrogenase</fullName>
    </recommendedName>
</protein>
<dbReference type="RefSeq" id="WP_132509736.1">
    <property type="nucleotide sequence ID" value="NZ_SMKP01000047.1"/>
</dbReference>
<evidence type="ECO:0008006" key="3">
    <source>
        <dbReference type="Google" id="ProtNLM"/>
    </source>
</evidence>
<dbReference type="SUPFAM" id="SSF47203">
    <property type="entry name" value="Acyl-CoA dehydrogenase C-terminal domain-like"/>
    <property type="match status" value="1"/>
</dbReference>
<dbReference type="EMBL" id="SMKP01000047">
    <property type="protein sequence ID" value="TDD20273.1"/>
    <property type="molecule type" value="Genomic_DNA"/>
</dbReference>
<dbReference type="OrthoDB" id="3478937at2"/>
<reference evidence="1 2" key="1">
    <citation type="submission" date="2019-03" db="EMBL/GenBank/DDBJ databases">
        <title>Draft genome sequences of novel Actinobacteria.</title>
        <authorList>
            <person name="Sahin N."/>
            <person name="Ay H."/>
            <person name="Saygin H."/>
        </authorList>
    </citation>
    <scope>NUCLEOTIDE SEQUENCE [LARGE SCALE GENOMIC DNA]</scope>
    <source>
        <strain evidence="1 2">KC712</strain>
    </source>
</reference>